<gene>
    <name evidence="3" type="ORF">GGR36_003109</name>
</gene>
<dbReference type="EMBL" id="JACIET010000002">
    <property type="protein sequence ID" value="MBB4013763.1"/>
    <property type="molecule type" value="Genomic_DNA"/>
</dbReference>
<proteinExistence type="predicted"/>
<evidence type="ECO:0000313" key="3">
    <source>
        <dbReference type="EMBL" id="MBB4013763.1"/>
    </source>
</evidence>
<organism evidence="3 4">
    <name type="scientific">Niveibacterium umoris</name>
    <dbReference type="NCBI Taxonomy" id="1193620"/>
    <lineage>
        <taxon>Bacteria</taxon>
        <taxon>Pseudomonadati</taxon>
        <taxon>Pseudomonadota</taxon>
        <taxon>Betaproteobacteria</taxon>
        <taxon>Rhodocyclales</taxon>
        <taxon>Rhodocyclaceae</taxon>
        <taxon>Niveibacterium</taxon>
    </lineage>
</organism>
<dbReference type="Pfam" id="PF05170">
    <property type="entry name" value="AsmA"/>
    <property type="match status" value="2"/>
</dbReference>
<dbReference type="RefSeq" id="WP_207064461.1">
    <property type="nucleotide sequence ID" value="NZ_BAABLE010000005.1"/>
</dbReference>
<dbReference type="InterPro" id="IPR007844">
    <property type="entry name" value="AsmA"/>
</dbReference>
<reference evidence="3 4" key="1">
    <citation type="submission" date="2020-08" db="EMBL/GenBank/DDBJ databases">
        <title>Genomic Encyclopedia of Type Strains, Phase IV (KMG-IV): sequencing the most valuable type-strain genomes for metagenomic binning, comparative biology and taxonomic classification.</title>
        <authorList>
            <person name="Goeker M."/>
        </authorList>
    </citation>
    <scope>NUCLEOTIDE SEQUENCE [LARGE SCALE GENOMIC DNA]</scope>
    <source>
        <strain evidence="3 4">DSM 106739</strain>
    </source>
</reference>
<protein>
    <submittedName>
        <fullName evidence="3">AsmA protein</fullName>
    </submittedName>
</protein>
<dbReference type="PANTHER" id="PTHR30441">
    <property type="entry name" value="DUF748 DOMAIN-CONTAINING PROTEIN"/>
    <property type="match status" value="1"/>
</dbReference>
<dbReference type="Proteomes" id="UP000561045">
    <property type="component" value="Unassembled WGS sequence"/>
</dbReference>
<dbReference type="PANTHER" id="PTHR30441:SF4">
    <property type="entry name" value="PROTEIN ASMA"/>
    <property type="match status" value="1"/>
</dbReference>
<dbReference type="AlphaFoldDB" id="A0A840BM97"/>
<dbReference type="GO" id="GO:0005886">
    <property type="term" value="C:plasma membrane"/>
    <property type="evidence" value="ECO:0007669"/>
    <property type="project" value="TreeGrafter"/>
</dbReference>
<feature type="region of interest" description="Disordered" evidence="1">
    <location>
        <begin position="690"/>
        <end position="723"/>
    </location>
</feature>
<evidence type="ECO:0000259" key="2">
    <source>
        <dbReference type="Pfam" id="PF05170"/>
    </source>
</evidence>
<dbReference type="InterPro" id="IPR052894">
    <property type="entry name" value="AsmA-related"/>
</dbReference>
<feature type="domain" description="AsmA" evidence="2">
    <location>
        <begin position="460"/>
        <end position="589"/>
    </location>
</feature>
<name>A0A840BM97_9RHOO</name>
<dbReference type="GO" id="GO:0090313">
    <property type="term" value="P:regulation of protein targeting to membrane"/>
    <property type="evidence" value="ECO:0007669"/>
    <property type="project" value="TreeGrafter"/>
</dbReference>
<evidence type="ECO:0000313" key="4">
    <source>
        <dbReference type="Proteomes" id="UP000561045"/>
    </source>
</evidence>
<comment type="caution">
    <text evidence="3">The sequence shown here is derived from an EMBL/GenBank/DDBJ whole genome shotgun (WGS) entry which is preliminary data.</text>
</comment>
<keyword evidence="4" id="KW-1185">Reference proteome</keyword>
<feature type="domain" description="AsmA" evidence="2">
    <location>
        <begin position="10"/>
        <end position="219"/>
    </location>
</feature>
<sequence length="723" mass="77080">MMSRLPKIFGFLLGAISALALVLALYLHTTWDGNRVRHELAQQVRERTARQIAMERAPKLAFRPLPTVVIEGFALGERDGPGIPLRIGRVEAGVALLPLLRGRIEIRTLRLLDLDATLVRNRADWSLSDVMRGARLESPWPFKLGLESFTLERARLRLRDDTLGHALTVERIHLSTGSLQAGAHGRIAGEGTLTEGPGAAAGGISFDIAYLLDAEGYDIEAANLGFRGDAWGATGLDCELTVRSGRGDHGNALALQGLALRAKGRVGTGSVTLNATGERLASQNEALALQTLKANLLITDGAERTEASFDTASIAPRTADFPGEPLHAAFRSQNGERQTSGQLTARIAYRPQRARVELEAIDARWRTAAKGTPDGRWIATVSGKASTTLLGGRVDLDLLARVDASEMRLNAAYEQSRDIPWLFSFDGARLDAPAAASALKLDGAGALLAPLARLHGTGQVRIGSLKLGPLHGTALSAQLDSGKGGVALTDLAVQAYGGRIEGGARYEPASGSLTLDNRLSGIDLDALRQALRRTWPLRGTLAGRWNLRGHGANWPEIARALDGDIQLSVAPAHWSGMALDDFLRAVRPALKDRSEARRPNVPREQQGFESLSARCTLVGGRAECGEFTGKAAWVRVGGSGTLQLTDGALDWLTRIAVQSAGPIPRDLVGLRGVTVPVRLRGPLARPTYSLDWQAAPPRPVPTRPKPGEAIPANETPAPASAAG</sequence>
<evidence type="ECO:0000256" key="1">
    <source>
        <dbReference type="SAM" id="MobiDB-lite"/>
    </source>
</evidence>
<accession>A0A840BM97</accession>